<evidence type="ECO:0000313" key="7">
    <source>
        <dbReference type="EMBL" id="CAF3622229.1"/>
    </source>
</evidence>
<sequence>MTIFILEMHSVLTIDIRLSNIEQKLLYSHLQTSSDLKLYYEKILESNNIDDITRLDRPITQNDIQRGDFEHKCFSSADDLLNAFNIQPNSSLSNTDIKRLSPALINVKFNDGCRKSEGRVTWKNMLIGILTVTLINCSALCGAIILPFRKKPAFKWILTGFIGLAVGTLTGSGIFHLIPMAFNIPDSDIHHNYLNKSLIPMIVIYIYYMRDQLLRIFFNIETIICTHTHGDDEVLTESNNCHVDSTPSSLIDSKRISINSAVKPVFQKKHKHGLVHNLKRMKAAGWMIFIGDMLHNFIDGLTLGAAFMVSIGEGLRMSFPIICEEFPHELGDIAVLLSSGLTIGQALIMNFLSACSCYLGFIIGAKLGELEQFHPWIYALAGGMFVYIGLADMIPELVSMGDEIEKDYLQANQAVTTVVKLKILLCQNSGLILGFVIMFVLGKYGEHLENLIKF</sequence>
<keyword evidence="4 6" id="KW-1133">Transmembrane helix</keyword>
<feature type="transmembrane region" description="Helical" evidence="6">
    <location>
        <begin position="343"/>
        <end position="364"/>
    </location>
</feature>
<comment type="similarity">
    <text evidence="2">Belongs to the ZIP transporter (TC 2.A.5) family.</text>
</comment>
<reference evidence="7" key="1">
    <citation type="submission" date="2021-02" db="EMBL/GenBank/DDBJ databases">
        <authorList>
            <person name="Nowell W R."/>
        </authorList>
    </citation>
    <scope>NUCLEOTIDE SEQUENCE</scope>
</reference>
<keyword evidence="5 6" id="KW-0472">Membrane</keyword>
<evidence type="ECO:0000313" key="8">
    <source>
        <dbReference type="Proteomes" id="UP000663868"/>
    </source>
</evidence>
<dbReference type="GO" id="GO:0030003">
    <property type="term" value="P:intracellular monoatomic cation homeostasis"/>
    <property type="evidence" value="ECO:0007669"/>
    <property type="project" value="TreeGrafter"/>
</dbReference>
<evidence type="ECO:0000256" key="5">
    <source>
        <dbReference type="ARBA" id="ARBA00023136"/>
    </source>
</evidence>
<feature type="transmembrane region" description="Helical" evidence="6">
    <location>
        <begin position="286"/>
        <end position="311"/>
    </location>
</feature>
<dbReference type="GO" id="GO:0140410">
    <property type="term" value="F:monoatomic cation:bicarbonate symporter activity"/>
    <property type="evidence" value="ECO:0007669"/>
    <property type="project" value="TreeGrafter"/>
</dbReference>
<dbReference type="Proteomes" id="UP000663868">
    <property type="component" value="Unassembled WGS sequence"/>
</dbReference>
<evidence type="ECO:0000256" key="4">
    <source>
        <dbReference type="ARBA" id="ARBA00022989"/>
    </source>
</evidence>
<dbReference type="PANTHER" id="PTHR12191">
    <property type="entry name" value="SOLUTE CARRIER FAMILY 39"/>
    <property type="match status" value="1"/>
</dbReference>
<feature type="transmembrane region" description="Helical" evidence="6">
    <location>
        <begin position="376"/>
        <end position="398"/>
    </location>
</feature>
<name>A0A818PFU7_9BILA</name>
<feature type="transmembrane region" description="Helical" evidence="6">
    <location>
        <begin position="418"/>
        <end position="441"/>
    </location>
</feature>
<evidence type="ECO:0000256" key="6">
    <source>
        <dbReference type="SAM" id="Phobius"/>
    </source>
</evidence>
<dbReference type="InterPro" id="IPR050799">
    <property type="entry name" value="ZIP_Transporter"/>
</dbReference>
<dbReference type="InterPro" id="IPR003689">
    <property type="entry name" value="ZIP"/>
</dbReference>
<keyword evidence="3 6" id="KW-0812">Transmembrane</keyword>
<dbReference type="GO" id="GO:0071578">
    <property type="term" value="P:zinc ion import across plasma membrane"/>
    <property type="evidence" value="ECO:0007669"/>
    <property type="project" value="TreeGrafter"/>
</dbReference>
<comment type="subcellular location">
    <subcellularLocation>
        <location evidence="1">Membrane</location>
        <topology evidence="1">Multi-pass membrane protein</topology>
    </subcellularLocation>
</comment>
<evidence type="ECO:0000256" key="1">
    <source>
        <dbReference type="ARBA" id="ARBA00004141"/>
    </source>
</evidence>
<proteinExistence type="inferred from homology"/>
<dbReference type="Pfam" id="PF02535">
    <property type="entry name" value="Zip"/>
    <property type="match status" value="1"/>
</dbReference>
<comment type="caution">
    <text evidence="7">The sequence shown here is derived from an EMBL/GenBank/DDBJ whole genome shotgun (WGS) entry which is preliminary data.</text>
</comment>
<evidence type="ECO:0000256" key="3">
    <source>
        <dbReference type="ARBA" id="ARBA00022692"/>
    </source>
</evidence>
<dbReference type="GO" id="GO:0005886">
    <property type="term" value="C:plasma membrane"/>
    <property type="evidence" value="ECO:0007669"/>
    <property type="project" value="TreeGrafter"/>
</dbReference>
<organism evidence="7 8">
    <name type="scientific">Adineta steineri</name>
    <dbReference type="NCBI Taxonomy" id="433720"/>
    <lineage>
        <taxon>Eukaryota</taxon>
        <taxon>Metazoa</taxon>
        <taxon>Spiralia</taxon>
        <taxon>Gnathifera</taxon>
        <taxon>Rotifera</taxon>
        <taxon>Eurotatoria</taxon>
        <taxon>Bdelloidea</taxon>
        <taxon>Adinetida</taxon>
        <taxon>Adinetidae</taxon>
        <taxon>Adineta</taxon>
    </lineage>
</organism>
<dbReference type="GO" id="GO:0005385">
    <property type="term" value="F:zinc ion transmembrane transporter activity"/>
    <property type="evidence" value="ECO:0007669"/>
    <property type="project" value="TreeGrafter"/>
</dbReference>
<dbReference type="AlphaFoldDB" id="A0A818PFU7"/>
<dbReference type="EMBL" id="CAJOBB010000237">
    <property type="protein sequence ID" value="CAF3622229.1"/>
    <property type="molecule type" value="Genomic_DNA"/>
</dbReference>
<feature type="transmembrane region" description="Helical" evidence="6">
    <location>
        <begin position="158"/>
        <end position="178"/>
    </location>
</feature>
<protein>
    <submittedName>
        <fullName evidence="7">Uncharacterized protein</fullName>
    </submittedName>
</protein>
<evidence type="ECO:0000256" key="2">
    <source>
        <dbReference type="ARBA" id="ARBA00006939"/>
    </source>
</evidence>
<accession>A0A818PFU7</accession>
<dbReference type="PANTHER" id="PTHR12191:SF37">
    <property type="entry name" value="ZINC TRANSPORTER FOI"/>
    <property type="match status" value="1"/>
</dbReference>
<feature type="transmembrane region" description="Helical" evidence="6">
    <location>
        <begin position="125"/>
        <end position="146"/>
    </location>
</feature>
<gene>
    <name evidence="7" type="ORF">KXQ929_LOCUS6217</name>
</gene>